<dbReference type="SUPFAM" id="SSF52540">
    <property type="entry name" value="P-loop containing nucleoside triphosphate hydrolases"/>
    <property type="match status" value="1"/>
</dbReference>
<dbReference type="GO" id="GO:0005694">
    <property type="term" value="C:chromosome"/>
    <property type="evidence" value="ECO:0007669"/>
    <property type="project" value="UniProtKB-ARBA"/>
</dbReference>
<proteinExistence type="inferred from homology"/>
<keyword evidence="3" id="KW-0378">Hydrolase</keyword>
<dbReference type="Gene3D" id="2.40.30.270">
    <property type="match status" value="1"/>
</dbReference>
<accession>A0A7K0FXT1</accession>
<comment type="similarity">
    <text evidence="1">Belongs to the DNA2/NAM7 helicase family.</text>
</comment>
<evidence type="ECO:0000313" key="8">
    <source>
        <dbReference type="EMBL" id="MRX76000.1"/>
    </source>
</evidence>
<dbReference type="OrthoDB" id="9757917at2"/>
<feature type="domain" description="AAA+ ATPase" evidence="6">
    <location>
        <begin position="195"/>
        <end position="424"/>
    </location>
</feature>
<protein>
    <submittedName>
        <fullName evidence="8">AAA family ATPase</fullName>
    </submittedName>
</protein>
<sequence length="637" mass="71663">MSKEYFKNLQDLLDVEREEDLQSYLKLTLNTSAADRRALGLTWYPIAIRNTEIGRGDYLSIELERTTHQDFSHQFRFGSAVVLFSNHDPKVDKIEGIITHQSSSKMKVSLRIDELPDWTRDGKLGVDLLFDNNSYDEMQHALKLASNLSDQVPENKLIKVLTSEEKPSFQNVEKFLIPNLLNESQKLAVNKIVSADHLAIIHGPPGTGKTTTIVQAIKSLLKHHDQKILVVAPSNTAVDLLTEKFAIEGLNVIRVGHPARVSEKLLSATLDHKMADHPEMKTIKALKKQANEFKNMAHKYKRSFGKAERDQRKALFDEAHKIGKEIEKTESYIMDSLFNKAQIITATLVGANHHTVRNLKYHTVVIDEAGQALEPACWIPILKAQKVVLAGDHLQLSPTIKSMVAAKNGLSNTLLEKLVHLHPESVVLLNEQYRMNKSIMGYSANVFYDNKLIAHQSVANQLLFDGDEPINFIDTAGCSYDEKLDGTSTTNPEEAAFLIRHLVGLVTTLETIYTPENFPTIAVISPYKQQIQILKALVLEEEILAKYQRKIAVNTIDSFQGQERDVVYISLTRSNSDGNIGFLADTRRMNVAMTRAKKKLVVIGDSSTLSKAKFYADFIGYAENLNAYHSAWEYIDN</sequence>
<reference evidence="8 9" key="1">
    <citation type="submission" date="2019-11" db="EMBL/GenBank/DDBJ databases">
        <title>Pedobacter petrophilus genome.</title>
        <authorList>
            <person name="Feldbauer M.J."/>
            <person name="Newman J.D."/>
        </authorList>
    </citation>
    <scope>NUCLEOTIDE SEQUENCE [LARGE SCALE GENOMIC DNA]</scope>
    <source>
        <strain evidence="8 9">LMG 29686</strain>
    </source>
</reference>
<dbReference type="InterPro" id="IPR050534">
    <property type="entry name" value="Coronavir_polyprotein_1ab"/>
</dbReference>
<dbReference type="InterPro" id="IPR047187">
    <property type="entry name" value="SF1_C_Upf1"/>
</dbReference>
<dbReference type="FunFam" id="3.40.50.300:FF:000326">
    <property type="entry name" value="P-loop containing nucleoside triphosphate hydrolase"/>
    <property type="match status" value="1"/>
</dbReference>
<dbReference type="AlphaFoldDB" id="A0A7K0FXT1"/>
<dbReference type="RefSeq" id="WP_154280235.1">
    <property type="nucleotide sequence ID" value="NZ_JBHUJQ010000001.1"/>
</dbReference>
<dbReference type="GO" id="GO:0005524">
    <property type="term" value="F:ATP binding"/>
    <property type="evidence" value="ECO:0007669"/>
    <property type="project" value="UniProtKB-KW"/>
</dbReference>
<dbReference type="GO" id="GO:0016787">
    <property type="term" value="F:hydrolase activity"/>
    <property type="evidence" value="ECO:0007669"/>
    <property type="project" value="UniProtKB-KW"/>
</dbReference>
<dbReference type="SMART" id="SM00487">
    <property type="entry name" value="DEXDc"/>
    <property type="match status" value="1"/>
</dbReference>
<evidence type="ECO:0000256" key="5">
    <source>
        <dbReference type="ARBA" id="ARBA00022840"/>
    </source>
</evidence>
<dbReference type="PANTHER" id="PTHR43788:SF8">
    <property type="entry name" value="DNA-BINDING PROTEIN SMUBP-2"/>
    <property type="match status" value="1"/>
</dbReference>
<name>A0A7K0FXT1_9SPHI</name>
<evidence type="ECO:0000256" key="4">
    <source>
        <dbReference type="ARBA" id="ARBA00022806"/>
    </source>
</evidence>
<evidence type="ECO:0000259" key="7">
    <source>
        <dbReference type="SMART" id="SM00487"/>
    </source>
</evidence>
<feature type="domain" description="Helicase ATP-binding" evidence="7">
    <location>
        <begin position="177"/>
        <end position="382"/>
    </location>
</feature>
<keyword evidence="5" id="KW-0067">ATP-binding</keyword>
<dbReference type="Pfam" id="PF13086">
    <property type="entry name" value="AAA_11"/>
    <property type="match status" value="1"/>
</dbReference>
<evidence type="ECO:0000313" key="9">
    <source>
        <dbReference type="Proteomes" id="UP000487757"/>
    </source>
</evidence>
<keyword evidence="4" id="KW-0347">Helicase</keyword>
<evidence type="ECO:0000259" key="6">
    <source>
        <dbReference type="SMART" id="SM00382"/>
    </source>
</evidence>
<evidence type="ECO:0000256" key="2">
    <source>
        <dbReference type="ARBA" id="ARBA00022741"/>
    </source>
</evidence>
<dbReference type="GO" id="GO:0043139">
    <property type="term" value="F:5'-3' DNA helicase activity"/>
    <property type="evidence" value="ECO:0007669"/>
    <property type="project" value="TreeGrafter"/>
</dbReference>
<gene>
    <name evidence="8" type="ORF">GJU39_07850</name>
</gene>
<dbReference type="InterPro" id="IPR014001">
    <property type="entry name" value="Helicase_ATP-bd"/>
</dbReference>
<dbReference type="SMART" id="SM00382">
    <property type="entry name" value="AAA"/>
    <property type="match status" value="1"/>
</dbReference>
<dbReference type="InterPro" id="IPR027417">
    <property type="entry name" value="P-loop_NTPase"/>
</dbReference>
<dbReference type="Gene3D" id="3.40.50.300">
    <property type="entry name" value="P-loop containing nucleotide triphosphate hydrolases"/>
    <property type="match status" value="2"/>
</dbReference>
<dbReference type="CDD" id="cd18808">
    <property type="entry name" value="SF1_C_Upf1"/>
    <property type="match status" value="1"/>
</dbReference>
<dbReference type="PANTHER" id="PTHR43788">
    <property type="entry name" value="DNA2/NAM7 HELICASE FAMILY MEMBER"/>
    <property type="match status" value="1"/>
</dbReference>
<dbReference type="InterPro" id="IPR041677">
    <property type="entry name" value="DNA2/NAM7_AAA_11"/>
</dbReference>
<dbReference type="Proteomes" id="UP000487757">
    <property type="component" value="Unassembled WGS sequence"/>
</dbReference>
<dbReference type="EMBL" id="WKKH01000009">
    <property type="protein sequence ID" value="MRX76000.1"/>
    <property type="molecule type" value="Genomic_DNA"/>
</dbReference>
<keyword evidence="2" id="KW-0547">Nucleotide-binding</keyword>
<evidence type="ECO:0000256" key="3">
    <source>
        <dbReference type="ARBA" id="ARBA00022801"/>
    </source>
</evidence>
<keyword evidence="9" id="KW-1185">Reference proteome</keyword>
<dbReference type="Pfam" id="PF13087">
    <property type="entry name" value="AAA_12"/>
    <property type="match status" value="1"/>
</dbReference>
<organism evidence="8 9">
    <name type="scientific">Pedobacter petrophilus</name>
    <dbReference type="NCBI Taxonomy" id="1908241"/>
    <lineage>
        <taxon>Bacteria</taxon>
        <taxon>Pseudomonadati</taxon>
        <taxon>Bacteroidota</taxon>
        <taxon>Sphingobacteriia</taxon>
        <taxon>Sphingobacteriales</taxon>
        <taxon>Sphingobacteriaceae</taxon>
        <taxon>Pedobacter</taxon>
    </lineage>
</organism>
<dbReference type="InterPro" id="IPR003593">
    <property type="entry name" value="AAA+_ATPase"/>
</dbReference>
<comment type="caution">
    <text evidence="8">The sequence shown here is derived from an EMBL/GenBank/DDBJ whole genome shotgun (WGS) entry which is preliminary data.</text>
</comment>
<dbReference type="InterPro" id="IPR041679">
    <property type="entry name" value="DNA2/NAM7-like_C"/>
</dbReference>
<evidence type="ECO:0000256" key="1">
    <source>
        <dbReference type="ARBA" id="ARBA00007913"/>
    </source>
</evidence>